<feature type="compositionally biased region" description="Polar residues" evidence="6">
    <location>
        <begin position="157"/>
        <end position="166"/>
    </location>
</feature>
<dbReference type="PROSITE" id="PS50217">
    <property type="entry name" value="BZIP"/>
    <property type="match status" value="1"/>
</dbReference>
<feature type="coiled-coil region" evidence="5">
    <location>
        <begin position="411"/>
        <end position="445"/>
    </location>
</feature>
<evidence type="ECO:0000256" key="6">
    <source>
        <dbReference type="SAM" id="MobiDB-lite"/>
    </source>
</evidence>
<dbReference type="EMBL" id="UFAJ01000982">
    <property type="protein sequence ID" value="SSD61913.1"/>
    <property type="molecule type" value="Genomic_DNA"/>
</dbReference>
<feature type="compositionally biased region" description="Polar residues" evidence="6">
    <location>
        <begin position="331"/>
        <end position="350"/>
    </location>
</feature>
<evidence type="ECO:0000256" key="5">
    <source>
        <dbReference type="SAM" id="Coils"/>
    </source>
</evidence>
<proteinExistence type="predicted"/>
<dbReference type="InterPro" id="IPR046347">
    <property type="entry name" value="bZIP_sf"/>
</dbReference>
<evidence type="ECO:0000256" key="3">
    <source>
        <dbReference type="ARBA" id="ARBA00023163"/>
    </source>
</evidence>
<keyword evidence="2" id="KW-0805">Transcription regulation</keyword>
<dbReference type="AlphaFoldDB" id="A0A376BB54"/>
<dbReference type="GO" id="GO:0005634">
    <property type="term" value="C:nucleus"/>
    <property type="evidence" value="ECO:0007669"/>
    <property type="project" value="UniProtKB-SubCell"/>
</dbReference>
<evidence type="ECO:0000256" key="4">
    <source>
        <dbReference type="ARBA" id="ARBA00023242"/>
    </source>
</evidence>
<keyword evidence="4" id="KW-0539">Nucleus</keyword>
<sequence length="445" mass="49211">MTLSNNNTGKEHLNSSTPPQPYVINGQQQPEVPLQPQSQHLKYNYNNANYNKNNNNGLANNHHGLLSLHDSLSSLYQPFGIDVSHFPLTNPPIFQTGMFEDVSRKAYVNGSNAAIKGEFSTAATRQYNSPVANAGTLASDNVQSGSNSLEGSEVVNLDNNNNITPTSIEGNSSNIFKKEEQDDINILYNINNLGAGNTNNNTNSNEPKSSETDIDKRFPSLNRYPFQRRISISNGQIGQLGENPELVDELYYLQPPPLPSLYHDNTGYTNAHDNNNNTNNASSVQRSGSNVPSISNRNGEVGVYTNINGITTHADDGGALSSINGNTVSNNTETFDINSNTPSNSRAKTSNNNNNNDNNNNTAHKLSGIGRRSHPPSSDLIPGTPDWKRARLLERNRIAANKCRQRKKVQQEQFMRDYERLKYENKELKKRIEVLDNIIKGLSKN</sequence>
<gene>
    <name evidence="8" type="ORF">SCODWIG_03674</name>
</gene>
<dbReference type="VEuPathDB" id="FungiDB:SCODWIG_03674"/>
<evidence type="ECO:0000256" key="1">
    <source>
        <dbReference type="ARBA" id="ARBA00004123"/>
    </source>
</evidence>
<evidence type="ECO:0000313" key="8">
    <source>
        <dbReference type="EMBL" id="SSD61913.1"/>
    </source>
</evidence>
<dbReference type="InterPro" id="IPR051027">
    <property type="entry name" value="bZIP_transcription_factors"/>
</dbReference>
<feature type="domain" description="BZIP" evidence="7">
    <location>
        <begin position="386"/>
        <end position="445"/>
    </location>
</feature>
<keyword evidence="3" id="KW-0804">Transcription</keyword>
<dbReference type="PROSITE" id="PS00036">
    <property type="entry name" value="BZIP_BASIC"/>
    <property type="match status" value="1"/>
</dbReference>
<dbReference type="Pfam" id="PF00170">
    <property type="entry name" value="bZIP_1"/>
    <property type="match status" value="1"/>
</dbReference>
<feature type="compositionally biased region" description="Low complexity" evidence="6">
    <location>
        <begin position="351"/>
        <end position="361"/>
    </location>
</feature>
<feature type="compositionally biased region" description="Low complexity" evidence="6">
    <location>
        <begin position="194"/>
        <end position="205"/>
    </location>
</feature>
<feature type="region of interest" description="Disordered" evidence="6">
    <location>
        <begin position="1"/>
        <end position="27"/>
    </location>
</feature>
<dbReference type="CDD" id="cd14687">
    <property type="entry name" value="bZIP_ATF2"/>
    <property type="match status" value="1"/>
</dbReference>
<keyword evidence="5" id="KW-0175">Coiled coil</keyword>
<feature type="region of interest" description="Disordered" evidence="6">
    <location>
        <begin position="194"/>
        <end position="216"/>
    </location>
</feature>
<protein>
    <recommendedName>
        <fullName evidence="7">BZIP domain-containing protein</fullName>
    </recommendedName>
</protein>
<accession>A0A376BB54</accession>
<dbReference type="SMART" id="SM00338">
    <property type="entry name" value="BRLZ"/>
    <property type="match status" value="1"/>
</dbReference>
<reference evidence="9" key="1">
    <citation type="submission" date="2018-06" db="EMBL/GenBank/DDBJ databases">
        <authorList>
            <person name="Guldener U."/>
        </authorList>
    </citation>
    <scope>NUCLEOTIDE SEQUENCE [LARGE SCALE GENOMIC DNA]</scope>
    <source>
        <strain evidence="9">UTAD17</strain>
    </source>
</reference>
<feature type="region of interest" description="Disordered" evidence="6">
    <location>
        <begin position="331"/>
        <end position="385"/>
    </location>
</feature>
<feature type="region of interest" description="Disordered" evidence="6">
    <location>
        <begin position="142"/>
        <end position="166"/>
    </location>
</feature>
<keyword evidence="9" id="KW-1185">Reference proteome</keyword>
<feature type="compositionally biased region" description="Polar residues" evidence="6">
    <location>
        <begin position="281"/>
        <end position="298"/>
    </location>
</feature>
<dbReference type="Gene3D" id="1.20.5.170">
    <property type="match status" value="1"/>
</dbReference>
<evidence type="ECO:0000256" key="2">
    <source>
        <dbReference type="ARBA" id="ARBA00023015"/>
    </source>
</evidence>
<dbReference type="GO" id="GO:0003700">
    <property type="term" value="F:DNA-binding transcription factor activity"/>
    <property type="evidence" value="ECO:0007669"/>
    <property type="project" value="InterPro"/>
</dbReference>
<evidence type="ECO:0000259" key="7">
    <source>
        <dbReference type="PROSITE" id="PS50217"/>
    </source>
</evidence>
<feature type="region of interest" description="Disordered" evidence="6">
    <location>
        <begin position="261"/>
        <end position="299"/>
    </location>
</feature>
<feature type="compositionally biased region" description="Low complexity" evidence="6">
    <location>
        <begin position="261"/>
        <end position="280"/>
    </location>
</feature>
<dbReference type="InterPro" id="IPR004827">
    <property type="entry name" value="bZIP"/>
</dbReference>
<dbReference type="PANTHER" id="PTHR19304">
    <property type="entry name" value="CYCLIC-AMP RESPONSE ELEMENT BINDING PROTEIN"/>
    <property type="match status" value="1"/>
</dbReference>
<evidence type="ECO:0000313" key="9">
    <source>
        <dbReference type="Proteomes" id="UP000262825"/>
    </source>
</evidence>
<name>A0A376BB54_9ASCO</name>
<dbReference type="Proteomes" id="UP000262825">
    <property type="component" value="Unassembled WGS sequence"/>
</dbReference>
<comment type="subcellular location">
    <subcellularLocation>
        <location evidence="1">Nucleus</location>
    </subcellularLocation>
</comment>
<dbReference type="SUPFAM" id="SSF57959">
    <property type="entry name" value="Leucine zipper domain"/>
    <property type="match status" value="1"/>
</dbReference>
<organism evidence="8 9">
    <name type="scientific">Saccharomycodes ludwigii</name>
    <dbReference type="NCBI Taxonomy" id="36035"/>
    <lineage>
        <taxon>Eukaryota</taxon>
        <taxon>Fungi</taxon>
        <taxon>Dikarya</taxon>
        <taxon>Ascomycota</taxon>
        <taxon>Saccharomycotina</taxon>
        <taxon>Saccharomycetes</taxon>
        <taxon>Saccharomycodales</taxon>
        <taxon>Saccharomycodaceae</taxon>
        <taxon>Saccharomycodes</taxon>
    </lineage>
</organism>